<feature type="compositionally biased region" description="Polar residues" evidence="4">
    <location>
        <begin position="14"/>
        <end position="24"/>
    </location>
</feature>
<name>A0ABQ8S1S0_PERAM</name>
<evidence type="ECO:0000313" key="6">
    <source>
        <dbReference type="EMBL" id="KAJ4427948.1"/>
    </source>
</evidence>
<accession>A0ABQ8S1S0</accession>
<feature type="domain" description="Zinc finger PHD-type" evidence="5">
    <location>
        <begin position="108"/>
        <end position="150"/>
    </location>
</feature>
<keyword evidence="7" id="KW-1185">Reference proteome</keyword>
<organism evidence="6 7">
    <name type="scientific">Periplaneta americana</name>
    <name type="common">American cockroach</name>
    <name type="synonym">Blatta americana</name>
    <dbReference type="NCBI Taxonomy" id="6978"/>
    <lineage>
        <taxon>Eukaryota</taxon>
        <taxon>Metazoa</taxon>
        <taxon>Ecdysozoa</taxon>
        <taxon>Arthropoda</taxon>
        <taxon>Hexapoda</taxon>
        <taxon>Insecta</taxon>
        <taxon>Pterygota</taxon>
        <taxon>Neoptera</taxon>
        <taxon>Polyneoptera</taxon>
        <taxon>Dictyoptera</taxon>
        <taxon>Blattodea</taxon>
        <taxon>Blattoidea</taxon>
        <taxon>Blattidae</taxon>
        <taxon>Blattinae</taxon>
        <taxon>Periplaneta</taxon>
    </lineage>
</organism>
<feature type="compositionally biased region" description="Basic residues" evidence="4">
    <location>
        <begin position="44"/>
        <end position="53"/>
    </location>
</feature>
<dbReference type="InterPro" id="IPR001965">
    <property type="entry name" value="Znf_PHD"/>
</dbReference>
<keyword evidence="1" id="KW-0479">Metal-binding</keyword>
<dbReference type="SMART" id="SM00249">
    <property type="entry name" value="PHD"/>
    <property type="match status" value="1"/>
</dbReference>
<feature type="region of interest" description="Disordered" evidence="4">
    <location>
        <begin position="43"/>
        <end position="62"/>
    </location>
</feature>
<keyword evidence="3" id="KW-0862">Zinc</keyword>
<protein>
    <recommendedName>
        <fullName evidence="5">Zinc finger PHD-type domain-containing protein</fullName>
    </recommendedName>
</protein>
<evidence type="ECO:0000259" key="5">
    <source>
        <dbReference type="SMART" id="SM00249"/>
    </source>
</evidence>
<proteinExistence type="predicted"/>
<comment type="caution">
    <text evidence="6">The sequence shown here is derived from an EMBL/GenBank/DDBJ whole genome shotgun (WGS) entry which is preliminary data.</text>
</comment>
<dbReference type="InterPro" id="IPR011011">
    <property type="entry name" value="Znf_FYVE_PHD"/>
</dbReference>
<evidence type="ECO:0000256" key="1">
    <source>
        <dbReference type="ARBA" id="ARBA00022723"/>
    </source>
</evidence>
<sequence length="153" mass="17364">MDEVVFTKPHVEESQSSVSTPCNDSASIAPLLKKLSPIPDASKRRLATRKRKAEKSQILTGTPYKESLEEKQVQKNKKDEKKRRKCAKTLNLDQFSTSVQTSASSVTCCILCGESFEEDWIQCEKCKGWAHEKCADLENATFYYECDKCMQVQ</sequence>
<dbReference type="SUPFAM" id="SSF57903">
    <property type="entry name" value="FYVE/PHD zinc finger"/>
    <property type="match status" value="1"/>
</dbReference>
<dbReference type="Gene3D" id="3.30.40.10">
    <property type="entry name" value="Zinc/RING finger domain, C3HC4 (zinc finger)"/>
    <property type="match status" value="1"/>
</dbReference>
<dbReference type="CDD" id="cd15517">
    <property type="entry name" value="PHD_TCF19_like"/>
    <property type="match status" value="1"/>
</dbReference>
<evidence type="ECO:0000313" key="7">
    <source>
        <dbReference type="Proteomes" id="UP001148838"/>
    </source>
</evidence>
<dbReference type="EMBL" id="JAJSOF020000037">
    <property type="protein sequence ID" value="KAJ4427948.1"/>
    <property type="molecule type" value="Genomic_DNA"/>
</dbReference>
<gene>
    <name evidence="6" type="ORF">ANN_23960</name>
</gene>
<evidence type="ECO:0000256" key="3">
    <source>
        <dbReference type="ARBA" id="ARBA00022833"/>
    </source>
</evidence>
<reference evidence="6 7" key="1">
    <citation type="journal article" date="2022" name="Allergy">
        <title>Genome assembly and annotation of Periplaneta americana reveal a comprehensive cockroach allergen profile.</title>
        <authorList>
            <person name="Wang L."/>
            <person name="Xiong Q."/>
            <person name="Saelim N."/>
            <person name="Wang L."/>
            <person name="Nong W."/>
            <person name="Wan A.T."/>
            <person name="Shi M."/>
            <person name="Liu X."/>
            <person name="Cao Q."/>
            <person name="Hui J.H.L."/>
            <person name="Sookrung N."/>
            <person name="Leung T.F."/>
            <person name="Tungtrongchitr A."/>
            <person name="Tsui S.K.W."/>
        </authorList>
    </citation>
    <scope>NUCLEOTIDE SEQUENCE [LARGE SCALE GENOMIC DNA]</scope>
    <source>
        <strain evidence="6">PWHHKU_190912</strain>
    </source>
</reference>
<feature type="region of interest" description="Disordered" evidence="4">
    <location>
        <begin position="1"/>
        <end position="24"/>
    </location>
</feature>
<dbReference type="Proteomes" id="UP001148838">
    <property type="component" value="Unassembled WGS sequence"/>
</dbReference>
<keyword evidence="2" id="KW-0863">Zinc-finger</keyword>
<evidence type="ECO:0000256" key="2">
    <source>
        <dbReference type="ARBA" id="ARBA00022771"/>
    </source>
</evidence>
<dbReference type="InterPro" id="IPR013083">
    <property type="entry name" value="Znf_RING/FYVE/PHD"/>
</dbReference>
<evidence type="ECO:0000256" key="4">
    <source>
        <dbReference type="SAM" id="MobiDB-lite"/>
    </source>
</evidence>